<reference evidence="2 3" key="1">
    <citation type="submission" date="2016-11" db="EMBL/GenBank/DDBJ databases">
        <authorList>
            <person name="Klemetsen T."/>
        </authorList>
    </citation>
    <scope>NUCLEOTIDE SEQUENCE [LARGE SCALE GENOMIC DNA]</scope>
    <source>
        <strain evidence="2">MT 2528</strain>
    </source>
</reference>
<name>A0ABY1HE36_9GAMM</name>
<feature type="transmembrane region" description="Helical" evidence="1">
    <location>
        <begin position="82"/>
        <end position="102"/>
    </location>
</feature>
<dbReference type="RefSeq" id="WP_075472493.1">
    <property type="nucleotide sequence ID" value="NZ_CAWQZC010000153.1"/>
</dbReference>
<keyword evidence="1" id="KW-0812">Transmembrane</keyword>
<keyword evidence="3" id="KW-1185">Reference proteome</keyword>
<dbReference type="GeneID" id="61296497"/>
<keyword evidence="1" id="KW-0472">Membrane</keyword>
<sequence length="136" mass="15675">MNTRIPIPTDNIYKFYALFGLTLLIFSIGSVFYITSSNNKLVFETVIELDTLNQSKELSPLQETKVQILERKLEITKSDTDFRTYGVGGLAGIAVLLIWYGFHQWHTVIQPMQDEITKLSILKLQKELRNLNLPNR</sequence>
<keyword evidence="1" id="KW-1133">Transmembrane helix</keyword>
<dbReference type="Proteomes" id="UP000182660">
    <property type="component" value="Unassembled WGS sequence"/>
</dbReference>
<comment type="caution">
    <text evidence="2">The sequence shown here is derived from an EMBL/GenBank/DDBJ whole genome shotgun (WGS) entry which is preliminary data.</text>
</comment>
<evidence type="ECO:0000313" key="3">
    <source>
        <dbReference type="Proteomes" id="UP000182660"/>
    </source>
</evidence>
<gene>
    <name evidence="2" type="ORF">MT2528_2660</name>
</gene>
<organism evidence="2 3">
    <name type="scientific">Moritella viscosa</name>
    <dbReference type="NCBI Taxonomy" id="80854"/>
    <lineage>
        <taxon>Bacteria</taxon>
        <taxon>Pseudomonadati</taxon>
        <taxon>Pseudomonadota</taxon>
        <taxon>Gammaproteobacteria</taxon>
        <taxon>Alteromonadales</taxon>
        <taxon>Moritellaceae</taxon>
        <taxon>Moritella</taxon>
    </lineage>
</organism>
<dbReference type="EMBL" id="FPLJ01000060">
    <property type="protein sequence ID" value="SGY93887.1"/>
    <property type="molecule type" value="Genomic_DNA"/>
</dbReference>
<feature type="transmembrane region" description="Helical" evidence="1">
    <location>
        <begin position="12"/>
        <end position="34"/>
    </location>
</feature>
<evidence type="ECO:0000256" key="1">
    <source>
        <dbReference type="SAM" id="Phobius"/>
    </source>
</evidence>
<protein>
    <submittedName>
        <fullName evidence="2">Uncharacterized protein</fullName>
    </submittedName>
</protein>
<proteinExistence type="predicted"/>
<accession>A0ABY1HE36</accession>
<evidence type="ECO:0000313" key="2">
    <source>
        <dbReference type="EMBL" id="SGY93887.1"/>
    </source>
</evidence>